<dbReference type="InterPro" id="IPR036514">
    <property type="entry name" value="SGNH_hydro_sf"/>
</dbReference>
<dbReference type="PANTHER" id="PTHR11852">
    <property type="entry name" value="PLATELET-ACTIVATING FACTOR ACETYLHYDROLASE"/>
    <property type="match status" value="1"/>
</dbReference>
<organism evidence="4 5">
    <name type="scientific">Octopus vulgaris</name>
    <name type="common">Common octopus</name>
    <dbReference type="NCBI Taxonomy" id="6645"/>
    <lineage>
        <taxon>Eukaryota</taxon>
        <taxon>Metazoa</taxon>
        <taxon>Spiralia</taxon>
        <taxon>Lophotrochozoa</taxon>
        <taxon>Mollusca</taxon>
        <taxon>Cephalopoda</taxon>
        <taxon>Coleoidea</taxon>
        <taxon>Octopodiformes</taxon>
        <taxon>Octopoda</taxon>
        <taxon>Incirrata</taxon>
        <taxon>Octopodidae</taxon>
        <taxon>Octopus</taxon>
    </lineage>
</organism>
<evidence type="ECO:0000256" key="1">
    <source>
        <dbReference type="ARBA" id="ARBA00038184"/>
    </source>
</evidence>
<dbReference type="Pfam" id="PF13472">
    <property type="entry name" value="Lipase_GDSL_2"/>
    <property type="match status" value="1"/>
</dbReference>
<sequence>MSASNSTVSACEPLPVVDVQGDRRWINVHERFLSESVEKEPDVLFLGDSIFQHLAQTEVWCKMFEPLHSLNFSIGGDQTQNLLWRLCNGELNDIQPKIIVILIGTNNHDHTAEEVSEGIMKIAQTIAEKQPQSNIIVMCAWSLVVLYSGGMDFLLDLVSFISCLVALVIAVALIYYKIKQPNVKRPYKVPMWMPVSHALFFSAVLALGIYQKPNQIKTLLPFILKDSTLAPLSLVLQYYHCSMTFLELALQH</sequence>
<evidence type="ECO:0000259" key="3">
    <source>
        <dbReference type="Pfam" id="PF13472"/>
    </source>
</evidence>
<dbReference type="Gene3D" id="3.40.50.1110">
    <property type="entry name" value="SGNH hydrolase"/>
    <property type="match status" value="1"/>
</dbReference>
<name>A0AA36FHI0_OCTVU</name>
<keyword evidence="2" id="KW-1133">Transmembrane helix</keyword>
<dbReference type="SUPFAM" id="SSF52266">
    <property type="entry name" value="SGNH hydrolase"/>
    <property type="match status" value="1"/>
</dbReference>
<reference evidence="4" key="1">
    <citation type="submission" date="2023-08" db="EMBL/GenBank/DDBJ databases">
        <authorList>
            <person name="Alioto T."/>
            <person name="Alioto T."/>
            <person name="Gomez Garrido J."/>
        </authorList>
    </citation>
    <scope>NUCLEOTIDE SEQUENCE</scope>
</reference>
<feature type="transmembrane region" description="Helical" evidence="2">
    <location>
        <begin position="190"/>
        <end position="210"/>
    </location>
</feature>
<dbReference type="EMBL" id="OX597833">
    <property type="protein sequence ID" value="CAI9737314.1"/>
    <property type="molecule type" value="Genomic_DNA"/>
</dbReference>
<dbReference type="Proteomes" id="UP001162480">
    <property type="component" value="Chromosome 20"/>
</dbReference>
<dbReference type="AlphaFoldDB" id="A0AA36FHI0"/>
<comment type="similarity">
    <text evidence="1">Belongs to the 'GDSL' lipolytic enzyme family. Platelet-activating factor acetylhydrolase IB beta/gamma subunits subfamily.</text>
</comment>
<evidence type="ECO:0000256" key="2">
    <source>
        <dbReference type="SAM" id="Phobius"/>
    </source>
</evidence>
<proteinExistence type="inferred from homology"/>
<protein>
    <recommendedName>
        <fullName evidence="3">SGNH hydrolase-type esterase domain-containing protein</fullName>
    </recommendedName>
</protein>
<gene>
    <name evidence="4" type="ORF">OCTVUL_1B018051</name>
</gene>
<dbReference type="PANTHER" id="PTHR11852:SF0">
    <property type="entry name" value="PLATELET-ACTIVATING FACTOR ACETYLHYDROLASE IB SUBUNIT BETA HOMOLOG"/>
    <property type="match status" value="1"/>
</dbReference>
<feature type="domain" description="SGNH hydrolase-type esterase" evidence="3">
    <location>
        <begin position="45"/>
        <end position="140"/>
    </location>
</feature>
<feature type="transmembrane region" description="Helical" evidence="2">
    <location>
        <begin position="134"/>
        <end position="151"/>
    </location>
</feature>
<accession>A0AA36FHI0</accession>
<evidence type="ECO:0000313" key="5">
    <source>
        <dbReference type="Proteomes" id="UP001162480"/>
    </source>
</evidence>
<dbReference type="InterPro" id="IPR013830">
    <property type="entry name" value="SGNH_hydro"/>
</dbReference>
<evidence type="ECO:0000313" key="4">
    <source>
        <dbReference type="EMBL" id="CAI9737314.1"/>
    </source>
</evidence>
<keyword evidence="2" id="KW-0472">Membrane</keyword>
<keyword evidence="5" id="KW-1185">Reference proteome</keyword>
<feature type="transmembrane region" description="Helical" evidence="2">
    <location>
        <begin position="157"/>
        <end position="178"/>
    </location>
</feature>
<keyword evidence="2" id="KW-0812">Transmembrane</keyword>